<comment type="subcellular location">
    <subcellularLocation>
        <location evidence="1">Secreted</location>
    </subcellularLocation>
</comment>
<dbReference type="InterPro" id="IPR029058">
    <property type="entry name" value="AB_hydrolase_fold"/>
</dbReference>
<keyword evidence="6" id="KW-0812">Transmembrane</keyword>
<evidence type="ECO:0000256" key="3">
    <source>
        <dbReference type="ARBA" id="ARBA00022729"/>
    </source>
</evidence>
<dbReference type="EMBL" id="CP126648">
    <property type="protein sequence ID" value="WJZ80770.1"/>
    <property type="molecule type" value="Genomic_DNA"/>
</dbReference>
<keyword evidence="2" id="KW-0964">Secreted</keyword>
<accession>A0ABY9BDA3</accession>
<evidence type="ECO:0000313" key="8">
    <source>
        <dbReference type="EMBL" id="WJZ80770.1"/>
    </source>
</evidence>
<evidence type="ECO:0000256" key="6">
    <source>
        <dbReference type="SAM" id="Phobius"/>
    </source>
</evidence>
<dbReference type="Pfam" id="PF24708">
    <property type="entry name" value="Lip_C"/>
    <property type="match status" value="1"/>
</dbReference>
<feature type="domain" description="Lipase-like C-terminal" evidence="7">
    <location>
        <begin position="70"/>
        <end position="182"/>
    </location>
</feature>
<sequence length="545" mass="61916">MIRLWILALQMSELFVSSVVHLVYGFYIFSTAVAFDLSQALNDCFKPNVNIGVKEDESRGGSPSVDGLPPIVLVHGIFGFGKGRLGGLSYFAGAEKKDERVLVPDLGSLTSIYDRARELFYYLKGGQVDYGEEHSKACGHSQFGRIYEQGNYPEWDEDHPIHFVGHSAGAQVVRVLQQMLADKAFKGYENSSENWVLSITSLSGAFNGTTRTYLDGMQPEDGRCLKPICLLQLCRLGVIVYDWFDIPWLKAYYNFGFDHFNLSWKKIGVWGLVDCLLGNTGPFVSGDWILPDLTIQGSIRLNYHLNTFPNTFYFSYATKRTRKIMGVTVPSSILGIHPMLFIRVLQMSQWRHPPDVPPPYKGYRDEDWQDNDGALNTISMTHPRIPIEHPSHFVVNDSECQPLQPGIWYYKIVEADHVLFIVNRERAGVQFDLIYDSIFERLFPRLSAFLSKQVKLAANSKQSSHGNEPTRHVCLWCTHRGLKLSIFLGDPWPQLDSSMASISYILCEVICINTLSYNIKLVFENYFKKASDLQLYLEGAFKFKG</sequence>
<dbReference type="PANTHER" id="PTHR34043:SF3">
    <property type="entry name" value="ALPHA_BETA-HYDROLASES SUPERFAMILY PROTEIN"/>
    <property type="match status" value="1"/>
</dbReference>
<keyword evidence="6" id="KW-0472">Membrane</keyword>
<keyword evidence="9" id="KW-1185">Reference proteome</keyword>
<organism evidence="8 9">
    <name type="scientific">Vitis vinifera</name>
    <name type="common">Grape</name>
    <dbReference type="NCBI Taxonomy" id="29760"/>
    <lineage>
        <taxon>Eukaryota</taxon>
        <taxon>Viridiplantae</taxon>
        <taxon>Streptophyta</taxon>
        <taxon>Embryophyta</taxon>
        <taxon>Tracheophyta</taxon>
        <taxon>Spermatophyta</taxon>
        <taxon>Magnoliopsida</taxon>
        <taxon>eudicotyledons</taxon>
        <taxon>Gunneridae</taxon>
        <taxon>Pentapetalae</taxon>
        <taxon>rosids</taxon>
        <taxon>Vitales</taxon>
        <taxon>Vitaceae</taxon>
        <taxon>Viteae</taxon>
        <taxon>Vitis</taxon>
    </lineage>
</organism>
<dbReference type="Gene3D" id="3.40.50.1820">
    <property type="entry name" value="alpha/beta hydrolase"/>
    <property type="match status" value="1"/>
</dbReference>
<dbReference type="Proteomes" id="UP001227230">
    <property type="component" value="Chromosome 1"/>
</dbReference>
<reference evidence="8 9" key="1">
    <citation type="journal article" date="2023" name="Hortic Res">
        <title>The complete reference genome for grapevine (Vitis vinifera L.) genetics and breeding.</title>
        <authorList>
            <person name="Shi X."/>
            <person name="Cao S."/>
            <person name="Wang X."/>
            <person name="Huang S."/>
            <person name="Wang Y."/>
            <person name="Liu Z."/>
            <person name="Liu W."/>
            <person name="Leng X."/>
            <person name="Peng Y."/>
            <person name="Wang N."/>
            <person name="Wang Y."/>
            <person name="Ma Z."/>
            <person name="Xu X."/>
            <person name="Zhang F."/>
            <person name="Xue H."/>
            <person name="Zhong H."/>
            <person name="Wang Y."/>
            <person name="Zhang K."/>
            <person name="Velt A."/>
            <person name="Avia K."/>
            <person name="Holtgrawe D."/>
            <person name="Grimplet J."/>
            <person name="Matus J.T."/>
            <person name="Ware D."/>
            <person name="Wu X."/>
            <person name="Wang H."/>
            <person name="Liu C."/>
            <person name="Fang Y."/>
            <person name="Rustenholz C."/>
            <person name="Cheng Z."/>
            <person name="Xiao H."/>
            <person name="Zhou Y."/>
        </authorList>
    </citation>
    <scope>NUCLEOTIDE SEQUENCE [LARGE SCALE GENOMIC DNA]</scope>
    <source>
        <strain evidence="9">cv. Pinot noir / PN40024</strain>
        <tissue evidence="8">Leaf</tissue>
    </source>
</reference>
<keyword evidence="6" id="KW-1133">Transmembrane helix</keyword>
<keyword evidence="5" id="KW-0443">Lipid metabolism</keyword>
<protein>
    <recommendedName>
        <fullName evidence="7">Lipase-like C-terminal domain-containing protein</fullName>
    </recommendedName>
</protein>
<dbReference type="SUPFAM" id="SSF53474">
    <property type="entry name" value="alpha/beta-Hydrolases"/>
    <property type="match status" value="1"/>
</dbReference>
<evidence type="ECO:0000256" key="2">
    <source>
        <dbReference type="ARBA" id="ARBA00022525"/>
    </source>
</evidence>
<dbReference type="PANTHER" id="PTHR34043">
    <property type="entry name" value="ALPHA/BETA-HYDROLASES SUPERFAMILY PROTEIN"/>
    <property type="match status" value="1"/>
</dbReference>
<evidence type="ECO:0000256" key="1">
    <source>
        <dbReference type="ARBA" id="ARBA00004613"/>
    </source>
</evidence>
<evidence type="ECO:0000259" key="7">
    <source>
        <dbReference type="Pfam" id="PF24708"/>
    </source>
</evidence>
<evidence type="ECO:0000256" key="5">
    <source>
        <dbReference type="ARBA" id="ARBA00023098"/>
    </source>
</evidence>
<proteinExistence type="predicted"/>
<evidence type="ECO:0000313" key="9">
    <source>
        <dbReference type="Proteomes" id="UP001227230"/>
    </source>
</evidence>
<feature type="transmembrane region" description="Helical" evidence="6">
    <location>
        <begin position="12"/>
        <end position="35"/>
    </location>
</feature>
<evidence type="ECO:0000256" key="4">
    <source>
        <dbReference type="ARBA" id="ARBA00022801"/>
    </source>
</evidence>
<keyword evidence="3" id="KW-0732">Signal</keyword>
<gene>
    <name evidence="8" type="ORF">VitviT2T_000660</name>
</gene>
<keyword evidence="4" id="KW-0378">Hydrolase</keyword>
<dbReference type="InterPro" id="IPR056304">
    <property type="entry name" value="Lip-like_C"/>
</dbReference>
<name>A0ABY9BDA3_VITVI</name>